<keyword evidence="3" id="KW-0805">Transcription regulation</keyword>
<dbReference type="GO" id="GO:0043565">
    <property type="term" value="F:sequence-specific DNA binding"/>
    <property type="evidence" value="ECO:0007669"/>
    <property type="project" value="InterPro"/>
</dbReference>
<comment type="caution">
    <text evidence="8">The sequence shown here is derived from an EMBL/GenBank/DDBJ whole genome shotgun (WGS) entry which is preliminary data.</text>
</comment>
<keyword evidence="5" id="KW-0010">Activator</keyword>
<evidence type="ECO:0000256" key="5">
    <source>
        <dbReference type="ARBA" id="ARBA00023159"/>
    </source>
</evidence>
<evidence type="ECO:0000256" key="1">
    <source>
        <dbReference type="ARBA" id="ARBA00022741"/>
    </source>
</evidence>
<dbReference type="GO" id="GO:0005524">
    <property type="term" value="F:ATP binding"/>
    <property type="evidence" value="ECO:0007669"/>
    <property type="project" value="UniProtKB-KW"/>
</dbReference>
<dbReference type="FunFam" id="3.40.50.300:FF:000006">
    <property type="entry name" value="DNA-binding transcriptional regulator NtrC"/>
    <property type="match status" value="1"/>
</dbReference>
<dbReference type="InterPro" id="IPR002197">
    <property type="entry name" value="HTH_Fis"/>
</dbReference>
<dbReference type="InterPro" id="IPR025943">
    <property type="entry name" value="Sigma_54_int_dom_ATP-bd_2"/>
</dbReference>
<dbReference type="PANTHER" id="PTHR32071">
    <property type="entry name" value="TRANSCRIPTIONAL REGULATORY PROTEIN"/>
    <property type="match status" value="1"/>
</dbReference>
<dbReference type="SMART" id="SM00382">
    <property type="entry name" value="AAA"/>
    <property type="match status" value="1"/>
</dbReference>
<dbReference type="Pfam" id="PF00158">
    <property type="entry name" value="Sigma54_activat"/>
    <property type="match status" value="1"/>
</dbReference>
<dbReference type="GO" id="GO:0006355">
    <property type="term" value="P:regulation of DNA-templated transcription"/>
    <property type="evidence" value="ECO:0007669"/>
    <property type="project" value="InterPro"/>
</dbReference>
<dbReference type="SUPFAM" id="SSF52540">
    <property type="entry name" value="P-loop containing nucleoside triphosphate hydrolases"/>
    <property type="match status" value="1"/>
</dbReference>
<gene>
    <name evidence="8" type="ORF">S01H1_14374</name>
</gene>
<dbReference type="Pfam" id="PF02954">
    <property type="entry name" value="HTH_8"/>
    <property type="match status" value="1"/>
</dbReference>
<dbReference type="InterPro" id="IPR025944">
    <property type="entry name" value="Sigma_54_int_dom_CS"/>
</dbReference>
<dbReference type="PROSITE" id="PS00676">
    <property type="entry name" value="SIGMA54_INTERACT_2"/>
    <property type="match status" value="1"/>
</dbReference>
<organism evidence="8">
    <name type="scientific">marine sediment metagenome</name>
    <dbReference type="NCBI Taxonomy" id="412755"/>
    <lineage>
        <taxon>unclassified sequences</taxon>
        <taxon>metagenomes</taxon>
        <taxon>ecological metagenomes</taxon>
    </lineage>
</organism>
<sequence>IIGSSPPVKQMLKLADRVAPTISTVLLIGETGTGKEVLAKYIHNASPRADKPFVAVNCAALPETLLESELFGHEKGAFTGAVSQHTGRFELADNGTLLLDEVGDMSGSTQVKLLRLLEERRFTRLGGTRTISCDVRIIAASNRDLKQAIAEDRFRDDLYYRLNVFPITLAPLRQRREDVPALVVHFAKRVSTELGVEPRSFSPEAMALLSTYHWPGNIRELANIVERTVLLSDGPELLSTHLPPEVISGEQKPPPSQRSLWGRERTMIVRALEENQWNQSQAARALGISRDNLRYRVKKYNIKRGETA</sequence>
<dbReference type="InterPro" id="IPR009057">
    <property type="entry name" value="Homeodomain-like_sf"/>
</dbReference>
<dbReference type="SUPFAM" id="SSF46689">
    <property type="entry name" value="Homeodomain-like"/>
    <property type="match status" value="1"/>
</dbReference>
<dbReference type="PROSITE" id="PS50045">
    <property type="entry name" value="SIGMA54_INTERACT_4"/>
    <property type="match status" value="1"/>
</dbReference>
<evidence type="ECO:0000256" key="4">
    <source>
        <dbReference type="ARBA" id="ARBA00023125"/>
    </source>
</evidence>
<keyword evidence="1" id="KW-0547">Nucleotide-binding</keyword>
<dbReference type="PROSITE" id="PS00688">
    <property type="entry name" value="SIGMA54_INTERACT_3"/>
    <property type="match status" value="1"/>
</dbReference>
<dbReference type="InterPro" id="IPR002078">
    <property type="entry name" value="Sigma_54_int"/>
</dbReference>
<dbReference type="PRINTS" id="PR01590">
    <property type="entry name" value="HTHFIS"/>
</dbReference>
<protein>
    <recommendedName>
        <fullName evidence="7">Sigma-54 factor interaction domain-containing protein</fullName>
    </recommendedName>
</protein>
<keyword evidence="2" id="KW-0067">ATP-binding</keyword>
<feature type="domain" description="Sigma-54 factor interaction" evidence="7">
    <location>
        <begin position="1"/>
        <end position="230"/>
    </location>
</feature>
<dbReference type="InterPro" id="IPR003593">
    <property type="entry name" value="AAA+_ATPase"/>
</dbReference>
<reference evidence="8" key="1">
    <citation type="journal article" date="2014" name="Front. Microbiol.">
        <title>High frequency of phylogenetically diverse reductive dehalogenase-homologous genes in deep subseafloor sedimentary metagenomes.</title>
        <authorList>
            <person name="Kawai M."/>
            <person name="Futagami T."/>
            <person name="Toyoda A."/>
            <person name="Takaki Y."/>
            <person name="Nishi S."/>
            <person name="Hori S."/>
            <person name="Arai W."/>
            <person name="Tsubouchi T."/>
            <person name="Morono Y."/>
            <person name="Uchiyama I."/>
            <person name="Ito T."/>
            <person name="Fujiyama A."/>
            <person name="Inagaki F."/>
            <person name="Takami H."/>
        </authorList>
    </citation>
    <scope>NUCLEOTIDE SEQUENCE</scope>
    <source>
        <strain evidence="8">Expedition CK06-06</strain>
    </source>
</reference>
<dbReference type="PROSITE" id="PS00675">
    <property type="entry name" value="SIGMA54_INTERACT_1"/>
    <property type="match status" value="1"/>
</dbReference>
<accession>X0U4U7</accession>
<evidence type="ECO:0000256" key="2">
    <source>
        <dbReference type="ARBA" id="ARBA00022840"/>
    </source>
</evidence>
<evidence type="ECO:0000256" key="3">
    <source>
        <dbReference type="ARBA" id="ARBA00023015"/>
    </source>
</evidence>
<dbReference type="Pfam" id="PF25601">
    <property type="entry name" value="AAA_lid_14"/>
    <property type="match status" value="1"/>
</dbReference>
<evidence type="ECO:0000259" key="7">
    <source>
        <dbReference type="PROSITE" id="PS50045"/>
    </source>
</evidence>
<name>X0U4U7_9ZZZZ</name>
<dbReference type="InterPro" id="IPR058031">
    <property type="entry name" value="AAA_lid_NorR"/>
</dbReference>
<keyword evidence="6" id="KW-0804">Transcription</keyword>
<evidence type="ECO:0000256" key="6">
    <source>
        <dbReference type="ARBA" id="ARBA00023163"/>
    </source>
</evidence>
<dbReference type="CDD" id="cd00009">
    <property type="entry name" value="AAA"/>
    <property type="match status" value="1"/>
</dbReference>
<keyword evidence="4" id="KW-0238">DNA-binding</keyword>
<dbReference type="Gene3D" id="1.10.8.60">
    <property type="match status" value="1"/>
</dbReference>
<dbReference type="Gene3D" id="3.40.50.300">
    <property type="entry name" value="P-loop containing nucleotide triphosphate hydrolases"/>
    <property type="match status" value="1"/>
</dbReference>
<proteinExistence type="predicted"/>
<evidence type="ECO:0000313" key="8">
    <source>
        <dbReference type="EMBL" id="GAF83485.1"/>
    </source>
</evidence>
<dbReference type="InterPro" id="IPR027417">
    <property type="entry name" value="P-loop_NTPase"/>
</dbReference>
<feature type="non-terminal residue" evidence="8">
    <location>
        <position position="1"/>
    </location>
</feature>
<dbReference type="EMBL" id="BARS01007471">
    <property type="protein sequence ID" value="GAF83485.1"/>
    <property type="molecule type" value="Genomic_DNA"/>
</dbReference>
<dbReference type="Gene3D" id="1.10.10.60">
    <property type="entry name" value="Homeodomain-like"/>
    <property type="match status" value="1"/>
</dbReference>
<dbReference type="AlphaFoldDB" id="X0U4U7"/>
<dbReference type="InterPro" id="IPR025662">
    <property type="entry name" value="Sigma_54_int_dom_ATP-bd_1"/>
</dbReference>
<dbReference type="PANTHER" id="PTHR32071:SF113">
    <property type="entry name" value="ALGINATE BIOSYNTHESIS TRANSCRIPTIONAL REGULATORY PROTEIN ALGB"/>
    <property type="match status" value="1"/>
</dbReference>
<dbReference type="FunFam" id="1.10.8.60:FF:000014">
    <property type="entry name" value="DNA-binding transcriptional regulator NtrC"/>
    <property type="match status" value="1"/>
</dbReference>